<protein>
    <recommendedName>
        <fullName evidence="3">Urease accessory protein UreD</fullName>
    </recommendedName>
</protein>
<dbReference type="GO" id="GO:0005737">
    <property type="term" value="C:cytoplasm"/>
    <property type="evidence" value="ECO:0007669"/>
    <property type="project" value="UniProtKB-SubCell"/>
</dbReference>
<evidence type="ECO:0000256" key="1">
    <source>
        <dbReference type="ARBA" id="ARBA00007177"/>
    </source>
</evidence>
<dbReference type="GO" id="GO:0016151">
    <property type="term" value="F:nickel cation binding"/>
    <property type="evidence" value="ECO:0007669"/>
    <property type="project" value="UniProtKB-UniRule"/>
</dbReference>
<evidence type="ECO:0000256" key="2">
    <source>
        <dbReference type="ARBA" id="ARBA00023186"/>
    </source>
</evidence>
<dbReference type="HAMAP" id="MF_01384">
    <property type="entry name" value="UreD"/>
    <property type="match status" value="1"/>
</dbReference>
<evidence type="ECO:0000313" key="5">
    <source>
        <dbReference type="Proteomes" id="UP000561045"/>
    </source>
</evidence>
<dbReference type="PANTHER" id="PTHR33643">
    <property type="entry name" value="UREASE ACCESSORY PROTEIN D"/>
    <property type="match status" value="1"/>
</dbReference>
<name>A0A840BKJ1_9RHOO</name>
<dbReference type="PANTHER" id="PTHR33643:SF1">
    <property type="entry name" value="UREASE ACCESSORY PROTEIN D"/>
    <property type="match status" value="1"/>
</dbReference>
<keyword evidence="3" id="KW-0963">Cytoplasm</keyword>
<comment type="caution">
    <text evidence="4">The sequence shown here is derived from an EMBL/GenBank/DDBJ whole genome shotgun (WGS) entry which is preliminary data.</text>
</comment>
<dbReference type="EMBL" id="JACIET010000002">
    <property type="protein sequence ID" value="MBB4014081.1"/>
    <property type="molecule type" value="Genomic_DNA"/>
</dbReference>
<organism evidence="4 5">
    <name type="scientific">Niveibacterium umoris</name>
    <dbReference type="NCBI Taxonomy" id="1193620"/>
    <lineage>
        <taxon>Bacteria</taxon>
        <taxon>Pseudomonadati</taxon>
        <taxon>Pseudomonadota</taxon>
        <taxon>Betaproteobacteria</taxon>
        <taxon>Rhodocyclales</taxon>
        <taxon>Rhodocyclaceae</taxon>
        <taxon>Niveibacterium</taxon>
    </lineage>
</organism>
<dbReference type="Pfam" id="PF01774">
    <property type="entry name" value="UreD"/>
    <property type="match status" value="1"/>
</dbReference>
<comment type="function">
    <text evidence="3">Required for maturation of urease via the functional incorporation of the urease nickel metallocenter.</text>
</comment>
<comment type="subunit">
    <text evidence="3">UreD, UreF and UreG form a complex that acts as a GTP-hydrolysis-dependent molecular chaperone, activating the urease apoprotein by helping to assemble the nickel containing metallocenter of UreC. The UreE protein probably delivers the nickel.</text>
</comment>
<reference evidence="4 5" key="1">
    <citation type="submission" date="2020-08" db="EMBL/GenBank/DDBJ databases">
        <title>Genomic Encyclopedia of Type Strains, Phase IV (KMG-IV): sequencing the most valuable type-strain genomes for metagenomic binning, comparative biology and taxonomic classification.</title>
        <authorList>
            <person name="Goeker M."/>
        </authorList>
    </citation>
    <scope>NUCLEOTIDE SEQUENCE [LARGE SCALE GENOMIC DNA]</scope>
    <source>
        <strain evidence="4 5">DSM 106739</strain>
    </source>
</reference>
<keyword evidence="5" id="KW-1185">Reference proteome</keyword>
<comment type="similarity">
    <text evidence="1 3">Belongs to the UreD family.</text>
</comment>
<evidence type="ECO:0000313" key="4">
    <source>
        <dbReference type="EMBL" id="MBB4014081.1"/>
    </source>
</evidence>
<proteinExistence type="inferred from homology"/>
<gene>
    <name evidence="3" type="primary">ureD</name>
    <name evidence="4" type="ORF">GGR36_003427</name>
</gene>
<keyword evidence="2 3" id="KW-0143">Chaperone</keyword>
<dbReference type="InterPro" id="IPR002669">
    <property type="entry name" value="UreD"/>
</dbReference>
<keyword evidence="3" id="KW-0996">Nickel insertion</keyword>
<dbReference type="AlphaFoldDB" id="A0A840BKJ1"/>
<accession>A0A840BKJ1</accession>
<comment type="subcellular location">
    <subcellularLocation>
        <location evidence="3">Cytoplasm</location>
    </subcellularLocation>
</comment>
<dbReference type="RefSeq" id="WP_242533286.1">
    <property type="nucleotide sequence ID" value="NZ_BAABLE010000005.1"/>
</dbReference>
<dbReference type="Proteomes" id="UP000561045">
    <property type="component" value="Unassembled WGS sequence"/>
</dbReference>
<sequence length="295" mass="31592">MQRADQIDCVPDVATGGAGHAASPHGWRARLALGFERRDARSVLIRREHLGPLRVQKALYPEGDAVSHAILLHPPAGIAGGDSLAIDVSVGEGAHALLTTPGAGKWYRADGRPAEQRIQLSVADAGSLEWLPQESMVFDGADGNATLDVQLSGNACFIGFDLWCLGRRARGERFTHGRMDTAIRIARDGRPVFVEQARLRGDDPRLGSRAVLGGASVFGSLLVAARDIDATLVEACRNESPTAGLGAVTRLPGLLVARYRGDDAEAARHWFAALWAIVRPALLNRPACPPRIWNT</sequence>
<evidence type="ECO:0000256" key="3">
    <source>
        <dbReference type="HAMAP-Rule" id="MF_01384"/>
    </source>
</evidence>